<evidence type="ECO:0000256" key="2">
    <source>
        <dbReference type="ARBA" id="ARBA00024200"/>
    </source>
</evidence>
<gene>
    <name evidence="4" type="ORF">HQN87_24280</name>
</gene>
<dbReference type="PANTHER" id="PTHR33359">
    <property type="entry name" value="MOLYBDOPTERIN SYNTHASE SULFUR CARRIER SUBUNIT"/>
    <property type="match status" value="1"/>
</dbReference>
<dbReference type="Proteomes" id="UP000711047">
    <property type="component" value="Unassembled WGS sequence"/>
</dbReference>
<sequence length="82" mass="8553">MHISIRLFAGLAEVIGSSTLIFHAHESPVTAGRLKELLSASYPDAAPQIGVSLIAVNHEYAPDDMDITEGSEVALIPPVSGG</sequence>
<dbReference type="Pfam" id="PF02597">
    <property type="entry name" value="ThiS"/>
    <property type="match status" value="1"/>
</dbReference>
<dbReference type="Gene3D" id="3.10.20.30">
    <property type="match status" value="1"/>
</dbReference>
<accession>A0ABX2DXA5</accession>
<protein>
    <recommendedName>
        <fullName evidence="3">Molybdopterin synthase sulfur carrier subunit</fullName>
    </recommendedName>
</protein>
<comment type="similarity">
    <text evidence="2">Belongs to the MoaD family.</text>
</comment>
<dbReference type="InterPro" id="IPR044672">
    <property type="entry name" value="MOCS2A"/>
</dbReference>
<organism evidence="4 5">
    <name type="scientific">Paenibacillus tritici</name>
    <dbReference type="NCBI Taxonomy" id="1873425"/>
    <lineage>
        <taxon>Bacteria</taxon>
        <taxon>Bacillati</taxon>
        <taxon>Bacillota</taxon>
        <taxon>Bacilli</taxon>
        <taxon>Bacillales</taxon>
        <taxon>Paenibacillaceae</taxon>
        <taxon>Paenibacillus</taxon>
    </lineage>
</organism>
<evidence type="ECO:0000313" key="5">
    <source>
        <dbReference type="Proteomes" id="UP000711047"/>
    </source>
</evidence>
<evidence type="ECO:0000313" key="4">
    <source>
        <dbReference type="EMBL" id="NQX48451.1"/>
    </source>
</evidence>
<proteinExistence type="inferred from homology"/>
<dbReference type="CDD" id="cd00754">
    <property type="entry name" value="Ubl_MoaD"/>
    <property type="match status" value="1"/>
</dbReference>
<dbReference type="SUPFAM" id="SSF54285">
    <property type="entry name" value="MoaD/ThiS"/>
    <property type="match status" value="1"/>
</dbReference>
<dbReference type="EMBL" id="JABMKX010000015">
    <property type="protein sequence ID" value="NQX48451.1"/>
    <property type="molecule type" value="Genomic_DNA"/>
</dbReference>
<dbReference type="InterPro" id="IPR003749">
    <property type="entry name" value="ThiS/MoaD-like"/>
</dbReference>
<dbReference type="InterPro" id="IPR016155">
    <property type="entry name" value="Mopterin_synth/thiamin_S_b"/>
</dbReference>
<keyword evidence="5" id="KW-1185">Reference proteome</keyword>
<reference evidence="4 5" key="1">
    <citation type="submission" date="2020-05" db="EMBL/GenBank/DDBJ databases">
        <title>Paenibacillus glebae, sp. nov., Paenibacillus humi sp. nov., Paenibacillus pedi sp. nov., Paenibacillus terrestris sp. nov. and Paenibacillus terricola sp. nov., isolated from a forest top soil sample.</title>
        <authorList>
            <person name="Qi S."/>
            <person name="Carlier A."/>
            <person name="Cnockaert M."/>
            <person name="Vandamme P."/>
        </authorList>
    </citation>
    <scope>NUCLEOTIDE SEQUENCE [LARGE SCALE GENOMIC DNA]</scope>
    <source>
        <strain evidence="4 5">LMG 29502</strain>
    </source>
</reference>
<dbReference type="RefSeq" id="WP_173138576.1">
    <property type="nucleotide sequence ID" value="NZ_CP073365.1"/>
</dbReference>
<keyword evidence="1" id="KW-0547">Nucleotide-binding</keyword>
<evidence type="ECO:0000256" key="1">
    <source>
        <dbReference type="ARBA" id="ARBA00022741"/>
    </source>
</evidence>
<dbReference type="InterPro" id="IPR012675">
    <property type="entry name" value="Beta-grasp_dom_sf"/>
</dbReference>
<evidence type="ECO:0000256" key="3">
    <source>
        <dbReference type="ARBA" id="ARBA00024247"/>
    </source>
</evidence>
<comment type="caution">
    <text evidence="4">The sequence shown here is derived from an EMBL/GenBank/DDBJ whole genome shotgun (WGS) entry which is preliminary data.</text>
</comment>
<dbReference type="PANTHER" id="PTHR33359:SF1">
    <property type="entry name" value="MOLYBDOPTERIN SYNTHASE SULFUR CARRIER SUBUNIT"/>
    <property type="match status" value="1"/>
</dbReference>
<name>A0ABX2DXA5_9BACL</name>